<dbReference type="InterPro" id="IPR015424">
    <property type="entry name" value="PyrdxlP-dep_Trfase"/>
</dbReference>
<dbReference type="Gene3D" id="3.90.1150.10">
    <property type="entry name" value="Aspartate Aminotransferase, domain 1"/>
    <property type="match status" value="1"/>
</dbReference>
<protein>
    <submittedName>
        <fullName evidence="4">Uncharacterized protein</fullName>
    </submittedName>
</protein>
<dbReference type="Pfam" id="PF01053">
    <property type="entry name" value="Cys_Met_Meta_PP"/>
    <property type="match status" value="1"/>
</dbReference>
<name>A0ABN8WXR7_9GAMM</name>
<proteinExistence type="inferred from homology"/>
<evidence type="ECO:0000313" key="5">
    <source>
        <dbReference type="Proteomes" id="UP001162030"/>
    </source>
</evidence>
<dbReference type="EMBL" id="OX458333">
    <property type="protein sequence ID" value="CAI8747728.1"/>
    <property type="molecule type" value="Genomic_DNA"/>
</dbReference>
<keyword evidence="5" id="KW-1185">Reference proteome</keyword>
<evidence type="ECO:0000256" key="1">
    <source>
        <dbReference type="ARBA" id="ARBA00001933"/>
    </source>
</evidence>
<comment type="similarity">
    <text evidence="3">Belongs to the trans-sulfuration enzymes family.</text>
</comment>
<sequence length="105" mass="11752">MPTHSKNTLYLAQWLESQSWATRVCDPRLPSQPQREPASWQWSAGGGMKNFEGECERKGARTLTDATRLWSITANSGHISILRPATTTHGRLSEHKHAAVDINEV</sequence>
<evidence type="ECO:0000256" key="2">
    <source>
        <dbReference type="ARBA" id="ARBA00022898"/>
    </source>
</evidence>
<accession>A0ABN8WXR7</accession>
<dbReference type="SUPFAM" id="SSF53383">
    <property type="entry name" value="PLP-dependent transferases"/>
    <property type="match status" value="1"/>
</dbReference>
<gene>
    <name evidence="4" type="ORF">MSZNOR_0589</name>
</gene>
<organism evidence="4 5">
    <name type="scientific">Methylocaldum szegediense</name>
    <dbReference type="NCBI Taxonomy" id="73780"/>
    <lineage>
        <taxon>Bacteria</taxon>
        <taxon>Pseudomonadati</taxon>
        <taxon>Pseudomonadota</taxon>
        <taxon>Gammaproteobacteria</taxon>
        <taxon>Methylococcales</taxon>
        <taxon>Methylococcaceae</taxon>
        <taxon>Methylocaldum</taxon>
    </lineage>
</organism>
<reference evidence="4 5" key="1">
    <citation type="submission" date="2023-03" db="EMBL/GenBank/DDBJ databases">
        <authorList>
            <person name="Pearce D."/>
        </authorList>
    </citation>
    <scope>NUCLEOTIDE SEQUENCE [LARGE SCALE GENOMIC DNA]</scope>
    <source>
        <strain evidence="4">Msz</strain>
    </source>
</reference>
<comment type="cofactor">
    <cofactor evidence="1 3">
        <name>pyridoxal 5'-phosphate</name>
        <dbReference type="ChEBI" id="CHEBI:597326"/>
    </cofactor>
</comment>
<keyword evidence="2 3" id="KW-0663">Pyridoxal phosphate</keyword>
<evidence type="ECO:0000313" key="4">
    <source>
        <dbReference type="EMBL" id="CAI8747728.1"/>
    </source>
</evidence>
<dbReference type="InterPro" id="IPR015422">
    <property type="entry name" value="PyrdxlP-dep_Trfase_small"/>
</dbReference>
<dbReference type="InterPro" id="IPR000277">
    <property type="entry name" value="Cys/Met-Metab_PyrdxlP-dep_enz"/>
</dbReference>
<evidence type="ECO:0000256" key="3">
    <source>
        <dbReference type="RuleBase" id="RU362118"/>
    </source>
</evidence>
<dbReference type="Proteomes" id="UP001162030">
    <property type="component" value="Chromosome"/>
</dbReference>